<dbReference type="Pfam" id="PF02321">
    <property type="entry name" value="OEP"/>
    <property type="match status" value="2"/>
</dbReference>
<dbReference type="AlphaFoldDB" id="A0A9D1UZN6"/>
<feature type="signal peptide" evidence="8">
    <location>
        <begin position="1"/>
        <end position="19"/>
    </location>
</feature>
<evidence type="ECO:0000256" key="3">
    <source>
        <dbReference type="ARBA" id="ARBA00022448"/>
    </source>
</evidence>
<dbReference type="Proteomes" id="UP000824202">
    <property type="component" value="Unassembled WGS sequence"/>
</dbReference>
<gene>
    <name evidence="9" type="ORF">H9863_04430</name>
</gene>
<evidence type="ECO:0000313" key="9">
    <source>
        <dbReference type="EMBL" id="HIX03349.1"/>
    </source>
</evidence>
<feature type="chain" id="PRO_5038713255" evidence="8">
    <location>
        <begin position="20"/>
        <end position="471"/>
    </location>
</feature>
<dbReference type="EMBL" id="DXFT01000087">
    <property type="protein sequence ID" value="HIX03349.1"/>
    <property type="molecule type" value="Genomic_DNA"/>
</dbReference>
<evidence type="ECO:0000256" key="4">
    <source>
        <dbReference type="ARBA" id="ARBA00022452"/>
    </source>
</evidence>
<reference evidence="9" key="2">
    <citation type="submission" date="2021-04" db="EMBL/GenBank/DDBJ databases">
        <authorList>
            <person name="Gilroy R."/>
        </authorList>
    </citation>
    <scope>NUCLEOTIDE SEQUENCE</scope>
    <source>
        <strain evidence="9">23274</strain>
    </source>
</reference>
<evidence type="ECO:0000256" key="8">
    <source>
        <dbReference type="SAM" id="SignalP"/>
    </source>
</evidence>
<keyword evidence="6" id="KW-0472">Membrane</keyword>
<keyword evidence="8" id="KW-0732">Signal</keyword>
<accession>A0A9D1UZN6</accession>
<keyword evidence="4" id="KW-1134">Transmembrane beta strand</keyword>
<evidence type="ECO:0000256" key="1">
    <source>
        <dbReference type="ARBA" id="ARBA00004442"/>
    </source>
</evidence>
<protein>
    <submittedName>
        <fullName evidence="9">TolC family protein</fullName>
    </submittedName>
</protein>
<dbReference type="InterPro" id="IPR003423">
    <property type="entry name" value="OMP_efflux"/>
</dbReference>
<dbReference type="GO" id="GO:0009279">
    <property type="term" value="C:cell outer membrane"/>
    <property type="evidence" value="ECO:0007669"/>
    <property type="project" value="UniProtKB-SubCell"/>
</dbReference>
<comment type="subcellular location">
    <subcellularLocation>
        <location evidence="1">Cell outer membrane</location>
    </subcellularLocation>
</comment>
<dbReference type="InterPro" id="IPR051906">
    <property type="entry name" value="TolC-like"/>
</dbReference>
<keyword evidence="5" id="KW-0812">Transmembrane</keyword>
<evidence type="ECO:0000256" key="2">
    <source>
        <dbReference type="ARBA" id="ARBA00007613"/>
    </source>
</evidence>
<evidence type="ECO:0000313" key="10">
    <source>
        <dbReference type="Proteomes" id="UP000824202"/>
    </source>
</evidence>
<dbReference type="PANTHER" id="PTHR30026">
    <property type="entry name" value="OUTER MEMBRANE PROTEIN TOLC"/>
    <property type="match status" value="1"/>
</dbReference>
<keyword evidence="3" id="KW-0813">Transport</keyword>
<evidence type="ECO:0000256" key="5">
    <source>
        <dbReference type="ARBA" id="ARBA00022692"/>
    </source>
</evidence>
<dbReference type="GO" id="GO:0015562">
    <property type="term" value="F:efflux transmembrane transporter activity"/>
    <property type="evidence" value="ECO:0007669"/>
    <property type="project" value="InterPro"/>
</dbReference>
<dbReference type="SUPFAM" id="SSF56954">
    <property type="entry name" value="Outer membrane efflux proteins (OEP)"/>
    <property type="match status" value="1"/>
</dbReference>
<evidence type="ECO:0000256" key="6">
    <source>
        <dbReference type="ARBA" id="ARBA00023136"/>
    </source>
</evidence>
<reference evidence="9" key="1">
    <citation type="journal article" date="2021" name="PeerJ">
        <title>Extensive microbial diversity within the chicken gut microbiome revealed by metagenomics and culture.</title>
        <authorList>
            <person name="Gilroy R."/>
            <person name="Ravi A."/>
            <person name="Getino M."/>
            <person name="Pursley I."/>
            <person name="Horton D.L."/>
            <person name="Alikhan N.F."/>
            <person name="Baker D."/>
            <person name="Gharbi K."/>
            <person name="Hall N."/>
            <person name="Watson M."/>
            <person name="Adriaenssens E.M."/>
            <person name="Foster-Nyarko E."/>
            <person name="Jarju S."/>
            <person name="Secka A."/>
            <person name="Antonio M."/>
            <person name="Oren A."/>
            <person name="Chaudhuri R.R."/>
            <person name="La Ragione R."/>
            <person name="Hildebrand F."/>
            <person name="Pallen M.J."/>
        </authorList>
    </citation>
    <scope>NUCLEOTIDE SEQUENCE</scope>
    <source>
        <strain evidence="9">23274</strain>
    </source>
</reference>
<comment type="similarity">
    <text evidence="2">Belongs to the outer membrane factor (OMF) (TC 1.B.17) family.</text>
</comment>
<dbReference type="PANTHER" id="PTHR30026:SF20">
    <property type="entry name" value="OUTER MEMBRANE PROTEIN TOLC"/>
    <property type="match status" value="1"/>
</dbReference>
<proteinExistence type="inferred from homology"/>
<organism evidence="9 10">
    <name type="scientific">Candidatus Odoribacter faecigallinarum</name>
    <dbReference type="NCBI Taxonomy" id="2838706"/>
    <lineage>
        <taxon>Bacteria</taxon>
        <taxon>Pseudomonadati</taxon>
        <taxon>Bacteroidota</taxon>
        <taxon>Bacteroidia</taxon>
        <taxon>Bacteroidales</taxon>
        <taxon>Odoribacteraceae</taxon>
        <taxon>Odoribacter</taxon>
    </lineage>
</organism>
<comment type="caution">
    <text evidence="9">The sequence shown here is derived from an EMBL/GenBank/DDBJ whole genome shotgun (WGS) entry which is preliminary data.</text>
</comment>
<dbReference type="GO" id="GO:1990281">
    <property type="term" value="C:efflux pump complex"/>
    <property type="evidence" value="ECO:0007669"/>
    <property type="project" value="TreeGrafter"/>
</dbReference>
<dbReference type="GO" id="GO:0015288">
    <property type="term" value="F:porin activity"/>
    <property type="evidence" value="ECO:0007669"/>
    <property type="project" value="TreeGrafter"/>
</dbReference>
<name>A0A9D1UZN6_9BACT</name>
<sequence length="471" mass="52537">MKKWWLLVIGLCLSPWLEAQPVILDLQKCRDMALENSKKLQAAEQQQQKALYEQRSYRANFLPKISASGLYAYMNKKMDYSIDGGYLPVFKPDASGTLQPDLLINPETGLPVVGADGNPVFNSYAFMPDIALELGLRNVYSVGVALEQPVYMGGKVRSAFKMATVGKEMAELGVKSSRAEVLIETDEAYWQYVRVRELVKVAEKYVEVVAELVKNVTDGVEAGMVSRNDLLKAQVKQNEAELQLSKAKNGLKLAGMNLCRVIGVGLDTELEVRDSLQAEPVSTVLEEGDDIMTRPEYNLLEKQVELKEREVALARADFLPQLGVTAGYGYGDGITLNGESSGVASFTAMASLKIPIYYWGEGRNKVKALKAEENMARLQQEELTQMMQLEMAKARCNVEDALVRVKMTEKSLGQAEENLQESKNRYEVGMEAITDYMEAQAQWQQAWSDAIDAKAELRLSETYYLKATGRL</sequence>
<dbReference type="Gene3D" id="1.20.1600.10">
    <property type="entry name" value="Outer membrane efflux proteins (OEP)"/>
    <property type="match status" value="1"/>
</dbReference>
<keyword evidence="7" id="KW-0998">Cell outer membrane</keyword>
<evidence type="ECO:0000256" key="7">
    <source>
        <dbReference type="ARBA" id="ARBA00023237"/>
    </source>
</evidence>